<name>A0A3R7KGA9_9TRYP</name>
<keyword evidence="2" id="KW-0677">Repeat</keyword>
<evidence type="ECO:0000313" key="3">
    <source>
        <dbReference type="EMBL" id="RNF05929.1"/>
    </source>
</evidence>
<dbReference type="InterPro" id="IPR025875">
    <property type="entry name" value="Leu-rich_rpt_4"/>
</dbReference>
<dbReference type="PANTHER" id="PTHR15454">
    <property type="entry name" value="NISCHARIN RELATED"/>
    <property type="match status" value="1"/>
</dbReference>
<keyword evidence="1" id="KW-0433">Leucine-rich repeat</keyword>
<gene>
    <name evidence="3" type="ORF">Tco025E_07682</name>
</gene>
<dbReference type="FunFam" id="3.80.10.10:FF:001016">
    <property type="entry name" value="Leucine Rich Repeat, putative"/>
    <property type="match status" value="1"/>
</dbReference>
<dbReference type="InterPro" id="IPR001611">
    <property type="entry name" value="Leu-rich_rpt"/>
</dbReference>
<sequence>MSRTPAGTSQTKKALTCAPSSSASLKRFVDMIPLDVDIEKVRQIILKGKQLTALPPNLGGLLHEVRRLDLSENDIHDVAPLASLSHLSSLNLAKNKRLSSVAPLATLHLTVCVVAHCGLSSLVGLEGSAATLKTLIANDNNLVLQSPSGGTVANAQAASVARAVRNYETMAMLSACETIVLSRNPQLCAFYAAPGPDREDSIAGDIGNNIKRKVPHHEADWSHPLSVLEKMTQLKKLSLSGCGLGSLPSHWFLPMVTELRLSHNALPSLVPEGVIFRSVKILDVSHNALTEVATLRRCRFVRQLSIRGNPFLREAAPSAQAENGKLSNGVCVPPEVMRFLARKMPHLEVVDGTLFSSIQPGDVAGESGREWCEAAGATSTQSRAPSNPTTKHVEEIEDVVVTPSEVVPENTRAPIVRRERKNLLAQRKRELVADGAAVAQLVKQRKTEAAGW</sequence>
<dbReference type="GeneID" id="40321293"/>
<dbReference type="Pfam" id="PF00560">
    <property type="entry name" value="LRR_1"/>
    <property type="match status" value="1"/>
</dbReference>
<dbReference type="InterPro" id="IPR003591">
    <property type="entry name" value="Leu-rich_rpt_typical-subtyp"/>
</dbReference>
<dbReference type="PROSITE" id="PS51450">
    <property type="entry name" value="LRR"/>
    <property type="match status" value="1"/>
</dbReference>
<keyword evidence="4" id="KW-1185">Reference proteome</keyword>
<dbReference type="SUPFAM" id="SSF52058">
    <property type="entry name" value="L domain-like"/>
    <property type="match status" value="1"/>
</dbReference>
<reference evidence="3 4" key="1">
    <citation type="journal article" date="2018" name="BMC Genomics">
        <title>Genomic comparison of Trypanosoma conorhini and Trypanosoma rangeli to Trypanosoma cruzi strains of high and low virulence.</title>
        <authorList>
            <person name="Bradwell K.R."/>
            <person name="Koparde V.N."/>
            <person name="Matveyev A.V."/>
            <person name="Serrano M.G."/>
            <person name="Alves J.M."/>
            <person name="Parikh H."/>
            <person name="Huang B."/>
            <person name="Lee V."/>
            <person name="Espinosa-Alvarez O."/>
            <person name="Ortiz P.A."/>
            <person name="Costa-Martins A.G."/>
            <person name="Teixeira M.M."/>
            <person name="Buck G.A."/>
        </authorList>
    </citation>
    <scope>NUCLEOTIDE SEQUENCE [LARGE SCALE GENOMIC DNA]</scope>
    <source>
        <strain evidence="3 4">025E</strain>
    </source>
</reference>
<dbReference type="PANTHER" id="PTHR15454:SF67">
    <property type="entry name" value="LEUCINE-RICH REPEAT PROTEIN (LRRP)"/>
    <property type="match status" value="1"/>
</dbReference>
<dbReference type="AlphaFoldDB" id="A0A3R7KGA9"/>
<organism evidence="3 4">
    <name type="scientific">Trypanosoma conorhini</name>
    <dbReference type="NCBI Taxonomy" id="83891"/>
    <lineage>
        <taxon>Eukaryota</taxon>
        <taxon>Discoba</taxon>
        <taxon>Euglenozoa</taxon>
        <taxon>Kinetoplastea</taxon>
        <taxon>Metakinetoplastina</taxon>
        <taxon>Trypanosomatida</taxon>
        <taxon>Trypanosomatidae</taxon>
        <taxon>Trypanosoma</taxon>
    </lineage>
</organism>
<comment type="caution">
    <text evidence="3">The sequence shown here is derived from an EMBL/GenBank/DDBJ whole genome shotgun (WGS) entry which is preliminary data.</text>
</comment>
<dbReference type="SMART" id="SM00369">
    <property type="entry name" value="LRR_TYP"/>
    <property type="match status" value="3"/>
</dbReference>
<dbReference type="GO" id="GO:0005737">
    <property type="term" value="C:cytoplasm"/>
    <property type="evidence" value="ECO:0007669"/>
    <property type="project" value="TreeGrafter"/>
</dbReference>
<proteinExistence type="predicted"/>
<dbReference type="EMBL" id="MKKU01000618">
    <property type="protein sequence ID" value="RNF05929.1"/>
    <property type="molecule type" value="Genomic_DNA"/>
</dbReference>
<evidence type="ECO:0000256" key="1">
    <source>
        <dbReference type="ARBA" id="ARBA00022614"/>
    </source>
</evidence>
<dbReference type="InterPro" id="IPR032675">
    <property type="entry name" value="LRR_dom_sf"/>
</dbReference>
<evidence type="ECO:0000313" key="4">
    <source>
        <dbReference type="Proteomes" id="UP000284403"/>
    </source>
</evidence>
<dbReference type="Pfam" id="PF12799">
    <property type="entry name" value="LRR_4"/>
    <property type="match status" value="1"/>
</dbReference>
<protein>
    <submittedName>
        <fullName evidence="3">Putative leucine-rich repeat protein (LRRP)</fullName>
    </submittedName>
</protein>
<dbReference type="RefSeq" id="XP_029225349.1">
    <property type="nucleotide sequence ID" value="XM_029374542.1"/>
</dbReference>
<accession>A0A3R7KGA9</accession>
<dbReference type="Proteomes" id="UP000284403">
    <property type="component" value="Unassembled WGS sequence"/>
</dbReference>
<dbReference type="Gene3D" id="3.80.10.10">
    <property type="entry name" value="Ribonuclease Inhibitor"/>
    <property type="match status" value="2"/>
</dbReference>
<dbReference type="OrthoDB" id="277458at2759"/>
<evidence type="ECO:0000256" key="2">
    <source>
        <dbReference type="ARBA" id="ARBA00022737"/>
    </source>
</evidence>